<protein>
    <submittedName>
        <fullName evidence="1">Uncharacterized protein</fullName>
    </submittedName>
</protein>
<dbReference type="EMBL" id="VIEB01000615">
    <property type="protein sequence ID" value="TQD84895.1"/>
    <property type="molecule type" value="Genomic_DNA"/>
</dbReference>
<dbReference type="STRING" id="106549.A0A540LEJ3"/>
<evidence type="ECO:0000313" key="1">
    <source>
        <dbReference type="EMBL" id="TQD84895.1"/>
    </source>
</evidence>
<dbReference type="AlphaFoldDB" id="A0A540LEJ3"/>
<proteinExistence type="predicted"/>
<dbReference type="Proteomes" id="UP000315295">
    <property type="component" value="Unassembled WGS sequence"/>
</dbReference>
<sequence>MPQRKHRVSLVDATATATAFGSASASGTSHLILTLQQQPEEEEGGGSKHVDDFVKNFTPTLSKLFHIKLKMKPKISVLFTTMNKSVSFTTMNKPVLFTTMNKPVLFTTMNKPVSFSTTNKPVSSTAMNNQKALTAGVSAPPHDGPHSLPVENKSKACDSAQVIDYAKGGVDQSGKSCELKFGSYCLWHEQHREDMKDTMVKRLKDQLFVARAYFPSIGKLPSQDKLSRELRQNIQEVERVLSESTTDVDLPPQKD</sequence>
<evidence type="ECO:0000313" key="2">
    <source>
        <dbReference type="Proteomes" id="UP000315295"/>
    </source>
</evidence>
<keyword evidence="2" id="KW-1185">Reference proteome</keyword>
<dbReference type="Pfam" id="PF25557">
    <property type="entry name" value="GAUT_1"/>
    <property type="match status" value="1"/>
</dbReference>
<accession>A0A540LEJ3</accession>
<organism evidence="1 2">
    <name type="scientific">Malus baccata</name>
    <name type="common">Siberian crab apple</name>
    <name type="synonym">Pyrus baccata</name>
    <dbReference type="NCBI Taxonomy" id="106549"/>
    <lineage>
        <taxon>Eukaryota</taxon>
        <taxon>Viridiplantae</taxon>
        <taxon>Streptophyta</taxon>
        <taxon>Embryophyta</taxon>
        <taxon>Tracheophyta</taxon>
        <taxon>Spermatophyta</taxon>
        <taxon>Magnoliopsida</taxon>
        <taxon>eudicotyledons</taxon>
        <taxon>Gunneridae</taxon>
        <taxon>Pentapetalae</taxon>
        <taxon>rosids</taxon>
        <taxon>fabids</taxon>
        <taxon>Rosales</taxon>
        <taxon>Rosaceae</taxon>
        <taxon>Amygdaloideae</taxon>
        <taxon>Maleae</taxon>
        <taxon>Malus</taxon>
    </lineage>
</organism>
<reference evidence="1 2" key="1">
    <citation type="journal article" date="2019" name="G3 (Bethesda)">
        <title>Sequencing of a Wild Apple (Malus baccata) Genome Unravels the Differences Between Cultivated and Wild Apple Species Regarding Disease Resistance and Cold Tolerance.</title>
        <authorList>
            <person name="Chen X."/>
        </authorList>
    </citation>
    <scope>NUCLEOTIDE SEQUENCE [LARGE SCALE GENOMIC DNA]</scope>
    <source>
        <strain evidence="2">cv. Shandingzi</strain>
        <tissue evidence="1">Leaves</tissue>
    </source>
</reference>
<gene>
    <name evidence="1" type="ORF">C1H46_029508</name>
</gene>
<comment type="caution">
    <text evidence="1">The sequence shown here is derived from an EMBL/GenBank/DDBJ whole genome shotgun (WGS) entry which is preliminary data.</text>
</comment>
<name>A0A540LEJ3_MALBA</name>